<dbReference type="SUPFAM" id="SSF56281">
    <property type="entry name" value="Metallo-hydrolase/oxidoreductase"/>
    <property type="match status" value="1"/>
</dbReference>
<evidence type="ECO:0000313" key="2">
    <source>
        <dbReference type="EMBL" id="SCW02954.1"/>
    </source>
</evidence>
<reference evidence="3" key="1">
    <citation type="submission" date="2016-03" db="EMBL/GenBank/DDBJ databases">
        <authorList>
            <person name="Devillers H."/>
        </authorList>
    </citation>
    <scope>NUCLEOTIDE SEQUENCE [LARGE SCALE GENOMIC DNA]</scope>
</reference>
<evidence type="ECO:0000313" key="3">
    <source>
        <dbReference type="Proteomes" id="UP000190831"/>
    </source>
</evidence>
<dbReference type="Proteomes" id="UP000190831">
    <property type="component" value="Chromosome F"/>
</dbReference>
<dbReference type="PANTHER" id="PTHR28283:SF1">
    <property type="entry name" value="3',5'-CYCLIC-NUCLEOTIDE PHOSPHODIESTERASE 1"/>
    <property type="match status" value="1"/>
</dbReference>
<keyword evidence="1" id="KW-0378">Hydrolase</keyword>
<gene>
    <name evidence="2" type="ORF">LAFE_0F17942G</name>
</gene>
<dbReference type="EMBL" id="LT598490">
    <property type="protein sequence ID" value="SCW02954.1"/>
    <property type="molecule type" value="Genomic_DNA"/>
</dbReference>
<dbReference type="GO" id="GO:0004115">
    <property type="term" value="F:3',5'-cyclic-AMP phosphodiesterase activity"/>
    <property type="evidence" value="ECO:0007669"/>
    <property type="project" value="UniProtKB-UniRule"/>
</dbReference>
<dbReference type="GO" id="GO:0047555">
    <property type="term" value="F:3',5'-cyclic-GMP phosphodiesterase activity"/>
    <property type="evidence" value="ECO:0007669"/>
    <property type="project" value="TreeGrafter"/>
</dbReference>
<evidence type="ECO:0000256" key="1">
    <source>
        <dbReference type="PIRNR" id="PIRNR000962"/>
    </source>
</evidence>
<dbReference type="STRING" id="4955.A0A1G4MGC0"/>
<dbReference type="CDD" id="cd07735">
    <property type="entry name" value="class_II_PDE_MBL-fold"/>
    <property type="match status" value="1"/>
</dbReference>
<organism evidence="2 3">
    <name type="scientific">Lachancea fermentati</name>
    <name type="common">Zygosaccharomyces fermentati</name>
    <dbReference type="NCBI Taxonomy" id="4955"/>
    <lineage>
        <taxon>Eukaryota</taxon>
        <taxon>Fungi</taxon>
        <taxon>Dikarya</taxon>
        <taxon>Ascomycota</taxon>
        <taxon>Saccharomycotina</taxon>
        <taxon>Saccharomycetes</taxon>
        <taxon>Saccharomycetales</taxon>
        <taxon>Saccharomycetaceae</taxon>
        <taxon>Lachancea</taxon>
    </lineage>
</organism>
<dbReference type="PANTHER" id="PTHR28283">
    <property type="entry name" value="3',5'-CYCLIC-NUCLEOTIDE PHOSPHODIESTERASE 1"/>
    <property type="match status" value="1"/>
</dbReference>
<dbReference type="PRINTS" id="PR00388">
    <property type="entry name" value="PDIESTERASE2"/>
</dbReference>
<dbReference type="Gene3D" id="3.60.15.10">
    <property type="entry name" value="Ribonuclease Z/Hydroxyacylglutathione hydrolase-like"/>
    <property type="match status" value="1"/>
</dbReference>
<sequence length="361" mass="40279">MSTFEFTVLGASGGPSEGGTQSMLLREHGTLGSEKWICVDAGSGLHQLMSMLAKKQRLAANERDSCMGDRIESLYRNMEEPLSAFIDRRLHVLRGLNSSELLVSEDNIICAALKMFNKIREYYITHPHLDHVAALVINSPAVKAEGKTILGLKSTVDALKEHLFNDVIWPDLLAEKSTPLDFNVLRELKVHKCVSVPNWSILPFPVSHGQTVVGRVPNFSTVYLIKDQRTDNCLLVCGDLESDLISGKPYLSNVWNYLSENIPFNRITGIVMECSSPSSTEKAHLYGHMSSRYVVHELKQLSKAYDRPLDGLKVIIIHVKMEPQEIDPRLTILEELRSLASMAGIGDIIFSIAIQGYTFIL</sequence>
<accession>A0A1G4MGC0</accession>
<protein>
    <submittedName>
        <fullName evidence="2">LAFE_0F17942g1_1</fullName>
    </submittedName>
</protein>
<dbReference type="OrthoDB" id="258495at2759"/>
<dbReference type="OMA" id="YYITHPH"/>
<keyword evidence="1" id="KW-0114">cAMP</keyword>
<dbReference type="InterPro" id="IPR036866">
    <property type="entry name" value="RibonucZ/Hydroxyglut_hydro"/>
</dbReference>
<dbReference type="Pfam" id="PF02112">
    <property type="entry name" value="PDEase_II"/>
    <property type="match status" value="1"/>
</dbReference>
<proteinExistence type="inferred from homology"/>
<dbReference type="PIRSF" id="PIRSF000962">
    <property type="entry name" value="Cyc_nuc_PDEase"/>
    <property type="match status" value="1"/>
</dbReference>
<comment type="similarity">
    <text evidence="1">Belongs to the cyclic nucleotide phosphodiesterase class-II family.</text>
</comment>
<dbReference type="AlphaFoldDB" id="A0A1G4MGC0"/>
<dbReference type="GO" id="GO:0006198">
    <property type="term" value="P:cAMP catabolic process"/>
    <property type="evidence" value="ECO:0007669"/>
    <property type="project" value="UniProtKB-UniRule"/>
</dbReference>
<keyword evidence="3" id="KW-1185">Reference proteome</keyword>
<dbReference type="GO" id="GO:1902660">
    <property type="term" value="P:negative regulation of glucose mediated signaling pathway"/>
    <property type="evidence" value="ECO:0007669"/>
    <property type="project" value="TreeGrafter"/>
</dbReference>
<name>A0A1G4MGC0_LACFM</name>
<dbReference type="InterPro" id="IPR000396">
    <property type="entry name" value="Pdiesterase2"/>
</dbReference>